<gene>
    <name evidence="8" type="ORF">DM01DRAFT_1408062</name>
</gene>
<dbReference type="AlphaFoldDB" id="A0A1X2GFP5"/>
<dbReference type="InterPro" id="IPR043216">
    <property type="entry name" value="PAP-like"/>
</dbReference>
<dbReference type="Proteomes" id="UP000242146">
    <property type="component" value="Unassembled WGS sequence"/>
</dbReference>
<keyword evidence="8" id="KW-0575">Peroxidase</keyword>
<dbReference type="Pfam" id="PF01569">
    <property type="entry name" value="PAP2"/>
    <property type="match status" value="1"/>
</dbReference>
<evidence type="ECO:0000259" key="7">
    <source>
        <dbReference type="SMART" id="SM00014"/>
    </source>
</evidence>
<evidence type="ECO:0000256" key="4">
    <source>
        <dbReference type="ARBA" id="ARBA00022989"/>
    </source>
</evidence>
<dbReference type="SUPFAM" id="SSF48317">
    <property type="entry name" value="Acid phosphatase/Vanadium-dependent haloperoxidase"/>
    <property type="match status" value="1"/>
</dbReference>
<dbReference type="GO" id="GO:0004601">
    <property type="term" value="F:peroxidase activity"/>
    <property type="evidence" value="ECO:0007669"/>
    <property type="project" value="UniProtKB-KW"/>
</dbReference>
<comment type="subcellular location">
    <subcellularLocation>
        <location evidence="1">Membrane</location>
        <topology evidence="1">Multi-pass membrane protein</topology>
    </subcellularLocation>
</comment>
<dbReference type="Gene3D" id="1.20.144.10">
    <property type="entry name" value="Phosphatidic acid phosphatase type 2/haloperoxidase"/>
    <property type="match status" value="1"/>
</dbReference>
<dbReference type="CDD" id="cd03390">
    <property type="entry name" value="PAP2_containing_1_like"/>
    <property type="match status" value="1"/>
</dbReference>
<accession>A0A1X2GFP5</accession>
<evidence type="ECO:0000313" key="8">
    <source>
        <dbReference type="EMBL" id="ORX52730.1"/>
    </source>
</evidence>
<reference evidence="8 9" key="1">
    <citation type="submission" date="2016-07" db="EMBL/GenBank/DDBJ databases">
        <title>Pervasive Adenine N6-methylation of Active Genes in Fungi.</title>
        <authorList>
            <consortium name="DOE Joint Genome Institute"/>
            <person name="Mondo S.J."/>
            <person name="Dannebaum R.O."/>
            <person name="Kuo R.C."/>
            <person name="Labutti K."/>
            <person name="Haridas S."/>
            <person name="Kuo A."/>
            <person name="Salamov A."/>
            <person name="Ahrendt S.R."/>
            <person name="Lipzen A."/>
            <person name="Sullivan W."/>
            <person name="Andreopoulos W.B."/>
            <person name="Clum A."/>
            <person name="Lindquist E."/>
            <person name="Daum C."/>
            <person name="Ramamoorthy G.K."/>
            <person name="Gryganskyi A."/>
            <person name="Culley D."/>
            <person name="Magnuson J.K."/>
            <person name="James T.Y."/>
            <person name="O'Malley M.A."/>
            <person name="Stajich J.E."/>
            <person name="Spatafora J.W."/>
            <person name="Visel A."/>
            <person name="Grigoriev I.V."/>
        </authorList>
    </citation>
    <scope>NUCLEOTIDE SEQUENCE [LARGE SCALE GENOMIC DNA]</scope>
    <source>
        <strain evidence="8 9">NRRL 3301</strain>
    </source>
</reference>
<dbReference type="GO" id="GO:0016020">
    <property type="term" value="C:membrane"/>
    <property type="evidence" value="ECO:0007669"/>
    <property type="project" value="UniProtKB-SubCell"/>
</dbReference>
<keyword evidence="3 6" id="KW-0812">Transmembrane</keyword>
<proteinExistence type="inferred from homology"/>
<dbReference type="OrthoDB" id="8907274at2759"/>
<feature type="transmembrane region" description="Helical" evidence="6">
    <location>
        <begin position="226"/>
        <end position="245"/>
    </location>
</feature>
<feature type="domain" description="Phosphatidic acid phosphatase type 2/haloperoxidase" evidence="7">
    <location>
        <begin position="97"/>
        <end position="241"/>
    </location>
</feature>
<evidence type="ECO:0000256" key="5">
    <source>
        <dbReference type="ARBA" id="ARBA00023136"/>
    </source>
</evidence>
<feature type="transmembrane region" description="Helical" evidence="6">
    <location>
        <begin position="163"/>
        <end position="182"/>
    </location>
</feature>
<evidence type="ECO:0000256" key="3">
    <source>
        <dbReference type="ARBA" id="ARBA00022692"/>
    </source>
</evidence>
<dbReference type="STRING" id="101127.A0A1X2GFP5"/>
<keyword evidence="8" id="KW-0560">Oxidoreductase</keyword>
<feature type="transmembrane region" description="Helical" evidence="6">
    <location>
        <begin position="21"/>
        <end position="41"/>
    </location>
</feature>
<dbReference type="EMBL" id="MCGT01000017">
    <property type="protein sequence ID" value="ORX52730.1"/>
    <property type="molecule type" value="Genomic_DNA"/>
</dbReference>
<evidence type="ECO:0000313" key="9">
    <source>
        <dbReference type="Proteomes" id="UP000242146"/>
    </source>
</evidence>
<dbReference type="PANTHER" id="PTHR10165">
    <property type="entry name" value="LIPID PHOSPHATE PHOSPHATASE"/>
    <property type="match status" value="1"/>
</dbReference>
<name>A0A1X2GFP5_9FUNG</name>
<feature type="transmembrane region" description="Helical" evidence="6">
    <location>
        <begin position="61"/>
        <end position="83"/>
    </location>
</feature>
<evidence type="ECO:0000256" key="1">
    <source>
        <dbReference type="ARBA" id="ARBA00004141"/>
    </source>
</evidence>
<feature type="transmembrane region" description="Helical" evidence="6">
    <location>
        <begin position="194"/>
        <end position="214"/>
    </location>
</feature>
<dbReference type="SMART" id="SM00014">
    <property type="entry name" value="acidPPc"/>
    <property type="match status" value="1"/>
</dbReference>
<comment type="similarity">
    <text evidence="2">Belongs to the PA-phosphatase related phosphoesterase family.</text>
</comment>
<keyword evidence="4 6" id="KW-1133">Transmembrane helix</keyword>
<comment type="caution">
    <text evidence="8">The sequence shown here is derived from an EMBL/GenBank/DDBJ whole genome shotgun (WGS) entry which is preliminary data.</text>
</comment>
<feature type="transmembrane region" description="Helical" evidence="6">
    <location>
        <begin position="95"/>
        <end position="113"/>
    </location>
</feature>
<dbReference type="GO" id="GO:0008195">
    <property type="term" value="F:phosphatidate phosphatase activity"/>
    <property type="evidence" value="ECO:0007669"/>
    <property type="project" value="TreeGrafter"/>
</dbReference>
<protein>
    <submittedName>
        <fullName evidence="8">Acid phosphatase/Vanadium-dependent haloperoxidase</fullName>
    </submittedName>
</protein>
<sequence length="284" mass="31859">MAGFWNDPQKRRITASYVTDWVVVILIAAVFLGLAVMTPYRQEFSLNDITLQYPYTEHESVPSWLLGVIALVIPFVLILLYGLAVQKSVLDANHGLLGLCLALALTAMLIDVTKNVTGRPRPDLLARCQIPSNLQVAPYSLVNYTVCTTDPTSSIMKDGFRSFPSGHSAYSFAGLGFLSLYFSGKLHLFDRQGCAYKAFVFWFPLFAAFIIAMTRVRDYRHHWADVLVGGTIGYVCAQFCYHLYYPPLTHQGQPFRDRLKKFDDHEHNALDLPAMESANVPLAP</sequence>
<dbReference type="GO" id="GO:0006644">
    <property type="term" value="P:phospholipid metabolic process"/>
    <property type="evidence" value="ECO:0007669"/>
    <property type="project" value="InterPro"/>
</dbReference>
<evidence type="ECO:0000256" key="6">
    <source>
        <dbReference type="SAM" id="Phobius"/>
    </source>
</evidence>
<keyword evidence="5 6" id="KW-0472">Membrane</keyword>
<evidence type="ECO:0000256" key="2">
    <source>
        <dbReference type="ARBA" id="ARBA00008816"/>
    </source>
</evidence>
<keyword evidence="9" id="KW-1185">Reference proteome</keyword>
<dbReference type="PANTHER" id="PTHR10165:SF35">
    <property type="entry name" value="RE23632P"/>
    <property type="match status" value="1"/>
</dbReference>
<dbReference type="InterPro" id="IPR000326">
    <property type="entry name" value="PAP2/HPO"/>
</dbReference>
<organism evidence="8 9">
    <name type="scientific">Hesseltinella vesiculosa</name>
    <dbReference type="NCBI Taxonomy" id="101127"/>
    <lineage>
        <taxon>Eukaryota</taxon>
        <taxon>Fungi</taxon>
        <taxon>Fungi incertae sedis</taxon>
        <taxon>Mucoromycota</taxon>
        <taxon>Mucoromycotina</taxon>
        <taxon>Mucoromycetes</taxon>
        <taxon>Mucorales</taxon>
        <taxon>Cunninghamellaceae</taxon>
        <taxon>Hesseltinella</taxon>
    </lineage>
</organism>
<dbReference type="GO" id="GO:0046839">
    <property type="term" value="P:phospholipid dephosphorylation"/>
    <property type="evidence" value="ECO:0007669"/>
    <property type="project" value="TreeGrafter"/>
</dbReference>
<dbReference type="InterPro" id="IPR036938">
    <property type="entry name" value="PAP2/HPO_sf"/>
</dbReference>